<dbReference type="AlphaFoldDB" id="A0A4W3GED8"/>
<name>A0A4W3GED8_CALMI</name>
<keyword evidence="2" id="KW-1185">Reference proteome</keyword>
<reference evidence="2" key="2">
    <citation type="journal article" date="2007" name="PLoS Biol.">
        <title>Survey sequencing and comparative analysis of the elephant shark (Callorhinchus milii) genome.</title>
        <authorList>
            <person name="Venkatesh B."/>
            <person name="Kirkness E.F."/>
            <person name="Loh Y.H."/>
            <person name="Halpern A.L."/>
            <person name="Lee A.P."/>
            <person name="Johnson J."/>
            <person name="Dandona N."/>
            <person name="Viswanathan L.D."/>
            <person name="Tay A."/>
            <person name="Venter J.C."/>
            <person name="Strausberg R.L."/>
            <person name="Brenner S."/>
        </authorList>
    </citation>
    <scope>NUCLEOTIDE SEQUENCE [LARGE SCALE GENOMIC DNA]</scope>
</reference>
<reference evidence="1" key="5">
    <citation type="submission" date="2025-09" db="UniProtKB">
        <authorList>
            <consortium name="Ensembl"/>
        </authorList>
    </citation>
    <scope>IDENTIFICATION</scope>
</reference>
<dbReference type="Proteomes" id="UP000314986">
    <property type="component" value="Unassembled WGS sequence"/>
</dbReference>
<dbReference type="Ensembl" id="ENSCMIT00000001755.1">
    <property type="protein sequence ID" value="ENSCMIP00000001686.1"/>
    <property type="gene ID" value="ENSCMIG00000001060.1"/>
</dbReference>
<reference evidence="1" key="4">
    <citation type="submission" date="2025-08" db="UniProtKB">
        <authorList>
            <consortium name="Ensembl"/>
        </authorList>
    </citation>
    <scope>IDENTIFICATION</scope>
</reference>
<organism evidence="1 2">
    <name type="scientific">Callorhinchus milii</name>
    <name type="common">Ghost shark</name>
    <dbReference type="NCBI Taxonomy" id="7868"/>
    <lineage>
        <taxon>Eukaryota</taxon>
        <taxon>Metazoa</taxon>
        <taxon>Chordata</taxon>
        <taxon>Craniata</taxon>
        <taxon>Vertebrata</taxon>
        <taxon>Chondrichthyes</taxon>
        <taxon>Holocephali</taxon>
        <taxon>Chimaeriformes</taxon>
        <taxon>Callorhinchidae</taxon>
        <taxon>Callorhinchus</taxon>
    </lineage>
</organism>
<reference evidence="2" key="1">
    <citation type="journal article" date="2006" name="Science">
        <title>Ancient noncoding elements conserved in the human genome.</title>
        <authorList>
            <person name="Venkatesh B."/>
            <person name="Kirkness E.F."/>
            <person name="Loh Y.H."/>
            <person name="Halpern A.L."/>
            <person name="Lee A.P."/>
            <person name="Johnson J."/>
            <person name="Dandona N."/>
            <person name="Viswanathan L.D."/>
            <person name="Tay A."/>
            <person name="Venter J.C."/>
            <person name="Strausberg R.L."/>
            <person name="Brenner S."/>
        </authorList>
    </citation>
    <scope>NUCLEOTIDE SEQUENCE [LARGE SCALE GENOMIC DNA]</scope>
</reference>
<proteinExistence type="predicted"/>
<protein>
    <submittedName>
        <fullName evidence="1">Uncharacterized protein</fullName>
    </submittedName>
</protein>
<evidence type="ECO:0000313" key="1">
    <source>
        <dbReference type="Ensembl" id="ENSCMIP00000001686.1"/>
    </source>
</evidence>
<dbReference type="InParanoid" id="A0A4W3GED8"/>
<sequence length="43" mass="5121">RNQHRDTDPEERHIILRIKSPKNQSMITPSAEHLDFLVRQPSE</sequence>
<reference evidence="2" key="3">
    <citation type="journal article" date="2014" name="Nature">
        <title>Elephant shark genome provides unique insights into gnathostome evolution.</title>
        <authorList>
            <consortium name="International Elephant Shark Genome Sequencing Consortium"/>
            <person name="Venkatesh B."/>
            <person name="Lee A.P."/>
            <person name="Ravi V."/>
            <person name="Maurya A.K."/>
            <person name="Lian M.M."/>
            <person name="Swann J.B."/>
            <person name="Ohta Y."/>
            <person name="Flajnik M.F."/>
            <person name="Sutoh Y."/>
            <person name="Kasahara M."/>
            <person name="Hoon S."/>
            <person name="Gangu V."/>
            <person name="Roy S.W."/>
            <person name="Irimia M."/>
            <person name="Korzh V."/>
            <person name="Kondrychyn I."/>
            <person name="Lim Z.W."/>
            <person name="Tay B.H."/>
            <person name="Tohari S."/>
            <person name="Kong K.W."/>
            <person name="Ho S."/>
            <person name="Lorente-Galdos B."/>
            <person name="Quilez J."/>
            <person name="Marques-Bonet T."/>
            <person name="Raney B.J."/>
            <person name="Ingham P.W."/>
            <person name="Tay A."/>
            <person name="Hillier L.W."/>
            <person name="Minx P."/>
            <person name="Boehm T."/>
            <person name="Wilson R.K."/>
            <person name="Brenner S."/>
            <person name="Warren W.C."/>
        </authorList>
    </citation>
    <scope>NUCLEOTIDE SEQUENCE [LARGE SCALE GENOMIC DNA]</scope>
</reference>
<evidence type="ECO:0000313" key="2">
    <source>
        <dbReference type="Proteomes" id="UP000314986"/>
    </source>
</evidence>
<accession>A0A4W3GED8</accession>